<dbReference type="InterPro" id="IPR052155">
    <property type="entry name" value="Biofilm_reg_signaling"/>
</dbReference>
<dbReference type="RefSeq" id="WP_307274348.1">
    <property type="nucleotide sequence ID" value="NZ_JAUSVX010000006.1"/>
</dbReference>
<feature type="domain" description="EAL" evidence="4">
    <location>
        <begin position="702"/>
        <end position="957"/>
    </location>
</feature>
<feature type="transmembrane region" description="Helical" evidence="1">
    <location>
        <begin position="303"/>
        <end position="325"/>
    </location>
</feature>
<dbReference type="CDD" id="cd01948">
    <property type="entry name" value="EAL"/>
    <property type="match status" value="1"/>
</dbReference>
<dbReference type="SMART" id="SM00086">
    <property type="entry name" value="PAC"/>
    <property type="match status" value="1"/>
</dbReference>
<keyword evidence="1" id="KW-0812">Transmembrane</keyword>
<keyword evidence="1" id="KW-0472">Membrane</keyword>
<evidence type="ECO:0000259" key="3">
    <source>
        <dbReference type="PROSITE" id="PS50113"/>
    </source>
</evidence>
<dbReference type="PANTHER" id="PTHR44757:SF2">
    <property type="entry name" value="BIOFILM ARCHITECTURE MAINTENANCE PROTEIN MBAA"/>
    <property type="match status" value="1"/>
</dbReference>
<feature type="transmembrane region" description="Helical" evidence="1">
    <location>
        <begin position="332"/>
        <end position="353"/>
    </location>
</feature>
<dbReference type="PROSITE" id="PS50113">
    <property type="entry name" value="PAC"/>
    <property type="match status" value="1"/>
</dbReference>
<keyword evidence="7" id="KW-1185">Reference proteome</keyword>
<dbReference type="InterPro" id="IPR000014">
    <property type="entry name" value="PAS"/>
</dbReference>
<dbReference type="SUPFAM" id="SSF141868">
    <property type="entry name" value="EAL domain-like"/>
    <property type="match status" value="1"/>
</dbReference>
<proteinExistence type="predicted"/>
<dbReference type="PANTHER" id="PTHR44757">
    <property type="entry name" value="DIGUANYLATE CYCLASE DGCP"/>
    <property type="match status" value="1"/>
</dbReference>
<feature type="transmembrane region" description="Helical" evidence="1">
    <location>
        <begin position="250"/>
        <end position="270"/>
    </location>
</feature>
<dbReference type="InterPro" id="IPR043128">
    <property type="entry name" value="Rev_trsase/Diguanyl_cyclase"/>
</dbReference>
<accession>A0ABU0J7Z4</accession>
<evidence type="ECO:0000313" key="7">
    <source>
        <dbReference type="Proteomes" id="UP001242480"/>
    </source>
</evidence>
<dbReference type="InterPro" id="IPR035965">
    <property type="entry name" value="PAS-like_dom_sf"/>
</dbReference>
<keyword evidence="1" id="KW-1133">Transmembrane helix</keyword>
<feature type="domain" description="PAC" evidence="3">
    <location>
        <begin position="474"/>
        <end position="526"/>
    </location>
</feature>
<reference evidence="6 7" key="1">
    <citation type="submission" date="2023-07" db="EMBL/GenBank/DDBJ databases">
        <title>Genomic Encyclopedia of Type Strains, Phase IV (KMG-IV): sequencing the most valuable type-strain genomes for metagenomic binning, comparative biology and taxonomic classification.</title>
        <authorList>
            <person name="Goeker M."/>
        </authorList>
    </citation>
    <scope>NUCLEOTIDE SEQUENCE [LARGE SCALE GENOMIC DNA]</scope>
    <source>
        <strain evidence="6 7">DSM 19619</strain>
    </source>
</reference>
<dbReference type="Proteomes" id="UP001242480">
    <property type="component" value="Unassembled WGS sequence"/>
</dbReference>
<dbReference type="Gene3D" id="3.20.20.450">
    <property type="entry name" value="EAL domain"/>
    <property type="match status" value="1"/>
</dbReference>
<evidence type="ECO:0000256" key="2">
    <source>
        <dbReference type="SAM" id="SignalP"/>
    </source>
</evidence>
<dbReference type="EMBL" id="JAUSVX010000006">
    <property type="protein sequence ID" value="MDQ0470394.1"/>
    <property type="molecule type" value="Genomic_DNA"/>
</dbReference>
<dbReference type="InterPro" id="IPR035919">
    <property type="entry name" value="EAL_sf"/>
</dbReference>
<gene>
    <name evidence="6" type="ORF">QO011_003413</name>
</gene>
<dbReference type="NCBIfam" id="TIGR00254">
    <property type="entry name" value="GGDEF"/>
    <property type="match status" value="1"/>
</dbReference>
<feature type="transmembrane region" description="Helical" evidence="1">
    <location>
        <begin position="277"/>
        <end position="297"/>
    </location>
</feature>
<name>A0ABU0J7Z4_9HYPH</name>
<dbReference type="Pfam" id="PF08447">
    <property type="entry name" value="PAS_3"/>
    <property type="match status" value="1"/>
</dbReference>
<feature type="transmembrane region" description="Helical" evidence="1">
    <location>
        <begin position="185"/>
        <end position="207"/>
    </location>
</feature>
<dbReference type="SMART" id="SM00052">
    <property type="entry name" value="EAL"/>
    <property type="match status" value="1"/>
</dbReference>
<evidence type="ECO:0000259" key="4">
    <source>
        <dbReference type="PROSITE" id="PS50883"/>
    </source>
</evidence>
<dbReference type="SMART" id="SM00267">
    <property type="entry name" value="GGDEF"/>
    <property type="match status" value="1"/>
</dbReference>
<dbReference type="Pfam" id="PF00990">
    <property type="entry name" value="GGDEF"/>
    <property type="match status" value="1"/>
</dbReference>
<dbReference type="InterPro" id="IPR001633">
    <property type="entry name" value="EAL_dom"/>
</dbReference>
<feature type="transmembrane region" description="Helical" evidence="1">
    <location>
        <begin position="365"/>
        <end position="392"/>
    </location>
</feature>
<feature type="signal peptide" evidence="2">
    <location>
        <begin position="1"/>
        <end position="26"/>
    </location>
</feature>
<protein>
    <submittedName>
        <fullName evidence="6">Diguanylate cyclase (GGDEF)-like protein/PAS domain S-box-containing protein</fullName>
    </submittedName>
</protein>
<dbReference type="PROSITE" id="PS50887">
    <property type="entry name" value="GGDEF"/>
    <property type="match status" value="1"/>
</dbReference>
<dbReference type="InterPro" id="IPR000700">
    <property type="entry name" value="PAS-assoc_C"/>
</dbReference>
<feature type="domain" description="GGDEF" evidence="5">
    <location>
        <begin position="559"/>
        <end position="693"/>
    </location>
</feature>
<comment type="caution">
    <text evidence="6">The sequence shown here is derived from an EMBL/GenBank/DDBJ whole genome shotgun (WGS) entry which is preliminary data.</text>
</comment>
<dbReference type="InterPro" id="IPR013655">
    <property type="entry name" value="PAS_fold_3"/>
</dbReference>
<dbReference type="InterPro" id="IPR029787">
    <property type="entry name" value="Nucleotide_cyclase"/>
</dbReference>
<dbReference type="InterPro" id="IPR001610">
    <property type="entry name" value="PAC"/>
</dbReference>
<dbReference type="SUPFAM" id="SSF55785">
    <property type="entry name" value="PYP-like sensor domain (PAS domain)"/>
    <property type="match status" value="1"/>
</dbReference>
<dbReference type="InterPro" id="IPR000160">
    <property type="entry name" value="GGDEF_dom"/>
</dbReference>
<evidence type="ECO:0000259" key="5">
    <source>
        <dbReference type="PROSITE" id="PS50887"/>
    </source>
</evidence>
<organism evidence="6 7">
    <name type="scientific">Labrys wisconsinensis</name>
    <dbReference type="NCBI Taxonomy" id="425677"/>
    <lineage>
        <taxon>Bacteria</taxon>
        <taxon>Pseudomonadati</taxon>
        <taxon>Pseudomonadota</taxon>
        <taxon>Alphaproteobacteria</taxon>
        <taxon>Hyphomicrobiales</taxon>
        <taxon>Xanthobacteraceae</taxon>
        <taxon>Labrys</taxon>
    </lineage>
</organism>
<dbReference type="PROSITE" id="PS50883">
    <property type="entry name" value="EAL"/>
    <property type="match status" value="1"/>
</dbReference>
<feature type="chain" id="PRO_5046706516" evidence="2">
    <location>
        <begin position="27"/>
        <end position="961"/>
    </location>
</feature>
<feature type="transmembrane region" description="Helical" evidence="1">
    <location>
        <begin position="219"/>
        <end position="238"/>
    </location>
</feature>
<dbReference type="CDD" id="cd00130">
    <property type="entry name" value="PAS"/>
    <property type="match status" value="1"/>
</dbReference>
<dbReference type="Pfam" id="PF00563">
    <property type="entry name" value="EAL"/>
    <property type="match status" value="1"/>
</dbReference>
<evidence type="ECO:0000256" key="1">
    <source>
        <dbReference type="SAM" id="Phobius"/>
    </source>
</evidence>
<dbReference type="Gene3D" id="3.30.70.270">
    <property type="match status" value="1"/>
</dbReference>
<dbReference type="CDD" id="cd01949">
    <property type="entry name" value="GGDEF"/>
    <property type="match status" value="1"/>
</dbReference>
<dbReference type="NCBIfam" id="TIGR00229">
    <property type="entry name" value="sensory_box"/>
    <property type="match status" value="1"/>
</dbReference>
<keyword evidence="2" id="KW-0732">Signal</keyword>
<sequence length="961" mass="104876">MSFKTVIAAVTAFLVCVLAAVAPASALEPVSVTNDVDAIDLSPAVQFYSTQGDRIQIQTAPGPDGIVRRIEVRAKEAGANPNWIGFALANTTDEQIDRILVAPHFRLVGSGLVWPDLGASRIADITPSQGFRPEREDANDADVFRITLDPGSRITFVAELRTAKLPQLYLWDPDAYKDKINSLTLYKGIVMGIAGLLALFLTIAFVVKGTAMFPAAAALAWAVLAYLAIDFGFLHKILAIQADGDRTWRAGAEAIFSATLLVFLFAYLNLNRWHVRYSYVLAAWLVALCALVGLAVVDAPVAAGVARISIATLAAVGLLIIIYLAAYGYDRAVMLIPTWTLLLAWVVAAGMTITGHLTNDLVQPALTGGLVLVVMLIGFTVMQHAFAGGAFAPGLMSDTERKALALTGSGDIVWDWDVPADKIYVSPEADQLLAVKRGTLDGPASRWLELVHVLDRDRFRTALDAVIDQRRGRVSQDFRIRSGDGHYRWLSLKARPVVGSDGEVVRCVGVIADVTEQKTAQERLLHDAVHDNLTGLPNRELFMDRLEAALAFARQAPEARPALILLDIDRYKKINDSVGLAVGDSILLTVARRLSRLLKPRDSVARISGDQFGLIVMSEHDPAQISAFAETIRRTLRTPVAVADREIFLTASIGVVLIDGEGGIRAEEALKDAEIAMYHAKKHGGDRIEVFRPAMRSDQPDRLALEADLRRAIERDEIKVLYQPIVRLEDRTIAGFEALVRWDHPRLGRMSPRDFIPVAEDSGLIVDLGLSVLDKTTRQLVTWQRLVESDPPIFASVNVSSRQLLRHDLIHDLKGVLSRSAVAPGSLKLEITESLVMENPEYAAQMLIQVRDLGAGLSMDDFGTGYSSLAYLQRFPFDTIKIDQSFVRQNGSGARPVILRSIIAMAHDLGMDVVAEGAETDADAAELFALGCEYAQGYAFGEPMTAEEARRLIAGPVRLRA</sequence>
<dbReference type="SUPFAM" id="SSF55073">
    <property type="entry name" value="Nucleotide cyclase"/>
    <property type="match status" value="1"/>
</dbReference>
<dbReference type="Gene3D" id="3.30.450.20">
    <property type="entry name" value="PAS domain"/>
    <property type="match status" value="1"/>
</dbReference>
<evidence type="ECO:0000313" key="6">
    <source>
        <dbReference type="EMBL" id="MDQ0470394.1"/>
    </source>
</evidence>